<reference evidence="8" key="1">
    <citation type="journal article" date="2020" name="Stud. Mycol.">
        <title>101 Dothideomycetes genomes: a test case for predicting lifestyles and emergence of pathogens.</title>
        <authorList>
            <person name="Haridas S."/>
            <person name="Albert R."/>
            <person name="Binder M."/>
            <person name="Bloem J."/>
            <person name="Labutti K."/>
            <person name="Salamov A."/>
            <person name="Andreopoulos B."/>
            <person name="Baker S."/>
            <person name="Barry K."/>
            <person name="Bills G."/>
            <person name="Bluhm B."/>
            <person name="Cannon C."/>
            <person name="Castanera R."/>
            <person name="Culley D."/>
            <person name="Daum C."/>
            <person name="Ezra D."/>
            <person name="Gonzalez J."/>
            <person name="Henrissat B."/>
            <person name="Kuo A."/>
            <person name="Liang C."/>
            <person name="Lipzen A."/>
            <person name="Lutzoni F."/>
            <person name="Magnuson J."/>
            <person name="Mondo S."/>
            <person name="Nolan M."/>
            <person name="Ohm R."/>
            <person name="Pangilinan J."/>
            <person name="Park H.-J."/>
            <person name="Ramirez L."/>
            <person name="Alfaro M."/>
            <person name="Sun H."/>
            <person name="Tritt A."/>
            <person name="Yoshinaga Y."/>
            <person name="Zwiers L.-H."/>
            <person name="Turgeon B."/>
            <person name="Goodwin S."/>
            <person name="Spatafora J."/>
            <person name="Crous P."/>
            <person name="Grigoriev I."/>
        </authorList>
    </citation>
    <scope>NUCLEOTIDE SEQUENCE</scope>
    <source>
        <strain evidence="8">ATCC 36951</strain>
    </source>
</reference>
<feature type="compositionally biased region" description="Polar residues" evidence="5">
    <location>
        <begin position="265"/>
        <end position="274"/>
    </location>
</feature>
<feature type="domain" description="Mif2/CENP-C cupin" evidence="6">
    <location>
        <begin position="555"/>
        <end position="645"/>
    </location>
</feature>
<gene>
    <name evidence="8" type="ORF">M409DRAFT_30090</name>
</gene>
<name>A0A6A6C0X8_ZASCE</name>
<dbReference type="GeneID" id="54563027"/>
<organism evidence="8 9">
    <name type="scientific">Zasmidium cellare ATCC 36951</name>
    <dbReference type="NCBI Taxonomy" id="1080233"/>
    <lineage>
        <taxon>Eukaryota</taxon>
        <taxon>Fungi</taxon>
        <taxon>Dikarya</taxon>
        <taxon>Ascomycota</taxon>
        <taxon>Pezizomycotina</taxon>
        <taxon>Dothideomycetes</taxon>
        <taxon>Dothideomycetidae</taxon>
        <taxon>Mycosphaerellales</taxon>
        <taxon>Mycosphaerellaceae</taxon>
        <taxon>Zasmidium</taxon>
    </lineage>
</organism>
<dbReference type="RefSeq" id="XP_033660358.1">
    <property type="nucleotide sequence ID" value="XM_033809755.1"/>
</dbReference>
<keyword evidence="9" id="KW-1185">Reference proteome</keyword>
<evidence type="ECO:0000256" key="5">
    <source>
        <dbReference type="SAM" id="MobiDB-lite"/>
    </source>
</evidence>
<dbReference type="EMBL" id="ML993637">
    <property type="protein sequence ID" value="KAF2159469.1"/>
    <property type="molecule type" value="Genomic_DNA"/>
</dbReference>
<feature type="compositionally biased region" description="Acidic residues" evidence="5">
    <location>
        <begin position="340"/>
        <end position="349"/>
    </location>
</feature>
<dbReference type="InterPro" id="IPR025974">
    <property type="entry name" value="Mif2/CENP-C_cupin"/>
</dbReference>
<feature type="compositionally biased region" description="Polar residues" evidence="5">
    <location>
        <begin position="1"/>
        <end position="10"/>
    </location>
</feature>
<evidence type="ECO:0000256" key="1">
    <source>
        <dbReference type="ARBA" id="ARBA00004123"/>
    </source>
</evidence>
<dbReference type="GO" id="GO:0005634">
    <property type="term" value="C:nucleus"/>
    <property type="evidence" value="ECO:0007669"/>
    <property type="project" value="UniProtKB-SubCell"/>
</dbReference>
<dbReference type="InterPro" id="IPR028929">
    <property type="entry name" value="Mif2_N"/>
</dbReference>
<dbReference type="InterPro" id="IPR011051">
    <property type="entry name" value="RmlC_Cupin_sf"/>
</dbReference>
<feature type="compositionally biased region" description="Acidic residues" evidence="5">
    <location>
        <begin position="201"/>
        <end position="216"/>
    </location>
</feature>
<protein>
    <recommendedName>
        <fullName evidence="10">Mif2/CENP-C cupin domain-containing protein</fullName>
    </recommendedName>
</protein>
<keyword evidence="4" id="KW-0539">Nucleus</keyword>
<dbReference type="GO" id="GO:0000776">
    <property type="term" value="C:kinetochore"/>
    <property type="evidence" value="ECO:0007669"/>
    <property type="project" value="InterPro"/>
</dbReference>
<feature type="compositionally biased region" description="Acidic residues" evidence="5">
    <location>
        <begin position="492"/>
        <end position="503"/>
    </location>
</feature>
<dbReference type="Gene3D" id="2.60.120.10">
    <property type="entry name" value="Jelly Rolls"/>
    <property type="match status" value="1"/>
</dbReference>
<dbReference type="OrthoDB" id="1939643at2759"/>
<dbReference type="GO" id="GO:0019237">
    <property type="term" value="F:centromeric DNA binding"/>
    <property type="evidence" value="ECO:0007669"/>
    <property type="project" value="InterPro"/>
</dbReference>
<feature type="compositionally biased region" description="Polar residues" evidence="5">
    <location>
        <begin position="392"/>
        <end position="403"/>
    </location>
</feature>
<dbReference type="PANTHER" id="PTHR16684">
    <property type="entry name" value="CENTROMERE PROTEIN C"/>
    <property type="match status" value="1"/>
</dbReference>
<evidence type="ECO:0000313" key="8">
    <source>
        <dbReference type="EMBL" id="KAF2159469.1"/>
    </source>
</evidence>
<evidence type="ECO:0000256" key="3">
    <source>
        <dbReference type="ARBA" id="ARBA00023125"/>
    </source>
</evidence>
<dbReference type="SUPFAM" id="SSF51182">
    <property type="entry name" value="RmlC-like cupins"/>
    <property type="match status" value="1"/>
</dbReference>
<dbReference type="GO" id="GO:0051382">
    <property type="term" value="P:kinetochore assembly"/>
    <property type="evidence" value="ECO:0007669"/>
    <property type="project" value="InterPro"/>
</dbReference>
<feature type="compositionally biased region" description="Polar residues" evidence="5">
    <location>
        <begin position="71"/>
        <end position="86"/>
    </location>
</feature>
<feature type="compositionally biased region" description="Basic and acidic residues" evidence="5">
    <location>
        <begin position="190"/>
        <end position="200"/>
    </location>
</feature>
<feature type="compositionally biased region" description="Basic residues" evidence="5">
    <location>
        <begin position="476"/>
        <end position="486"/>
    </location>
</feature>
<feature type="region of interest" description="Disordered" evidence="5">
    <location>
        <begin position="1"/>
        <end position="423"/>
    </location>
</feature>
<evidence type="ECO:0000259" key="7">
    <source>
        <dbReference type="Pfam" id="PF15624"/>
    </source>
</evidence>
<evidence type="ECO:0000256" key="2">
    <source>
        <dbReference type="ARBA" id="ARBA00010291"/>
    </source>
</evidence>
<dbReference type="InterPro" id="IPR028386">
    <property type="entry name" value="CENP-C/Mif2/cnp3"/>
</dbReference>
<feature type="domain" description="Mif2 N-terminal" evidence="7">
    <location>
        <begin position="20"/>
        <end position="140"/>
    </location>
</feature>
<evidence type="ECO:0000313" key="9">
    <source>
        <dbReference type="Proteomes" id="UP000799537"/>
    </source>
</evidence>
<dbReference type="Pfam" id="PF11699">
    <property type="entry name" value="CENP-C_C"/>
    <property type="match status" value="1"/>
</dbReference>
<dbReference type="GO" id="GO:0051455">
    <property type="term" value="P:spindle attachment to meiosis I kinetochore"/>
    <property type="evidence" value="ECO:0007669"/>
    <property type="project" value="TreeGrafter"/>
</dbReference>
<sequence>MAPAAKNNTPGRRKRTDNQYFEPGKRGRKTGLELKDLGQRDEHGLEPMSGIFSSPHEQNGDKTLTSEDMDVQNSSAPDIRQTLSQRKTPRFPPPRQSTPRRTNIGSPKRMSSAKPRQQEQEEEDDDRSQSQPPANRRLDFGGQTNRNRKSIHTVETQSPFKPRHALRRSTGPGRPDVFALPIADDEDEEVAKTSIEHPNDVVDEEDEDEEMVEQSIEDGPIFQEDGDDYPMEIDQTAGDLDPTEVRPSSNSPLKRKPGRPRKSDQSVNSSQIDANGSGRKKRNRASLENDHSQAESSAQGAMNPPARKKRSSGADKVVVHRDGGDETIDPSEIAHGDQYMVDDDAEGVPEADLSQQLDSQLVVEAESQQGKKGKGKKGKGKAAAPKERDANRSMQNRASSVRDSPSKRAQRGTSVGPVSNVNLRAVTPFEDAGHTQSRFGRNLIQPLKYWENESRIWKSGEIEGIVRAEHVEKPKPKTKRRKKGGRRGNLESIDEESETESIMPDEWEDEQGVISGTVANWNPAIKAGDPEDPVQEDLAFAASSIVTRDVAGSEFKYAKIMTIPFFGAGIVELPPEGYKRAKNSRKMQMVFFVHEGKVMVEVGATGLEVNSFTLSKGGCWVVPRGNNYAITNESRTRSAKVFFAQGCVVEGTE</sequence>
<accession>A0A6A6C0X8</accession>
<evidence type="ECO:0008006" key="10">
    <source>
        <dbReference type="Google" id="ProtNLM"/>
    </source>
</evidence>
<evidence type="ECO:0000256" key="4">
    <source>
        <dbReference type="ARBA" id="ARBA00023242"/>
    </source>
</evidence>
<comment type="subcellular location">
    <subcellularLocation>
        <location evidence="1">Nucleus</location>
    </subcellularLocation>
</comment>
<evidence type="ECO:0000259" key="6">
    <source>
        <dbReference type="Pfam" id="PF11699"/>
    </source>
</evidence>
<dbReference type="Proteomes" id="UP000799537">
    <property type="component" value="Unassembled WGS sequence"/>
</dbReference>
<feature type="compositionally biased region" description="Basic and acidic residues" evidence="5">
    <location>
        <begin position="30"/>
        <end position="45"/>
    </location>
</feature>
<dbReference type="InterPro" id="IPR014710">
    <property type="entry name" value="RmlC-like_jellyroll"/>
</dbReference>
<dbReference type="PANTHER" id="PTHR16684:SF11">
    <property type="entry name" value="CENTROMERE PROTEIN C"/>
    <property type="match status" value="1"/>
</dbReference>
<dbReference type="GO" id="GO:0051315">
    <property type="term" value="P:attachment of mitotic spindle microtubules to kinetochore"/>
    <property type="evidence" value="ECO:0007669"/>
    <property type="project" value="TreeGrafter"/>
</dbReference>
<feature type="region of interest" description="Disordered" evidence="5">
    <location>
        <begin position="473"/>
        <end position="503"/>
    </location>
</feature>
<proteinExistence type="inferred from homology"/>
<dbReference type="AlphaFoldDB" id="A0A6A6C0X8"/>
<keyword evidence="3" id="KW-0238">DNA-binding</keyword>
<feature type="compositionally biased region" description="Polar residues" evidence="5">
    <location>
        <begin position="411"/>
        <end position="422"/>
    </location>
</feature>
<dbReference type="Pfam" id="PF15624">
    <property type="entry name" value="Mif2_N"/>
    <property type="match status" value="1"/>
</dbReference>
<feature type="compositionally biased region" description="Polar residues" evidence="5">
    <location>
        <begin position="51"/>
        <end position="63"/>
    </location>
</feature>
<comment type="similarity">
    <text evidence="2">Belongs to the CENP-C/MIF2 family.</text>
</comment>
<feature type="compositionally biased region" description="Basic residues" evidence="5">
    <location>
        <begin position="371"/>
        <end position="380"/>
    </location>
</feature>